<comment type="caution">
    <text evidence="1">The sequence shown here is derived from an EMBL/GenBank/DDBJ whole genome shotgun (WGS) entry which is preliminary data.</text>
</comment>
<dbReference type="HOGENOM" id="CLU_1855631_0_0_1"/>
<dbReference type="EMBL" id="AHHD01000102">
    <property type="protein sequence ID" value="EKG19867.1"/>
    <property type="molecule type" value="Genomic_DNA"/>
</dbReference>
<gene>
    <name evidence="1" type="ORF">MPH_02794</name>
</gene>
<dbReference type="AlphaFoldDB" id="K2S4B4"/>
<sequence length="138" mass="15068">MPLTSYSRSILAKLGLAGQEVAPLLGLGCVQKRKDPLIIAPGIGGDPEHGRYVPPELVRECSKRVKAIAEPPAWDSSDLVLSLKWSSSEGLFVLHSKKAVTGSSITITSLLANNMLCVPKIHFLREVMYAFSNLRQQR</sequence>
<proteinExistence type="predicted"/>
<reference evidence="1 2" key="1">
    <citation type="journal article" date="2012" name="BMC Genomics">
        <title>Tools to kill: Genome of one of the most destructive plant pathogenic fungi Macrophomina phaseolina.</title>
        <authorList>
            <person name="Islam M.S."/>
            <person name="Haque M.S."/>
            <person name="Islam M.M."/>
            <person name="Emdad E.M."/>
            <person name="Halim A."/>
            <person name="Hossen Q.M.M."/>
            <person name="Hossain M.Z."/>
            <person name="Ahmed B."/>
            <person name="Rahim S."/>
            <person name="Rahman M.S."/>
            <person name="Alam M.M."/>
            <person name="Hou S."/>
            <person name="Wan X."/>
            <person name="Saito J.A."/>
            <person name="Alam M."/>
        </authorList>
    </citation>
    <scope>NUCLEOTIDE SEQUENCE [LARGE SCALE GENOMIC DNA]</scope>
    <source>
        <strain evidence="1 2">MS6</strain>
    </source>
</reference>
<dbReference type="VEuPathDB" id="FungiDB:MPH_02794"/>
<evidence type="ECO:0000313" key="1">
    <source>
        <dbReference type="EMBL" id="EKG19867.1"/>
    </source>
</evidence>
<accession>K2S4B4</accession>
<dbReference type="Proteomes" id="UP000007129">
    <property type="component" value="Unassembled WGS sequence"/>
</dbReference>
<name>K2S4B4_MACPH</name>
<protein>
    <submittedName>
        <fullName evidence="1">Uncharacterized protein</fullName>
    </submittedName>
</protein>
<dbReference type="InParanoid" id="K2S4B4"/>
<organism evidence="1 2">
    <name type="scientific">Macrophomina phaseolina (strain MS6)</name>
    <name type="common">Charcoal rot fungus</name>
    <dbReference type="NCBI Taxonomy" id="1126212"/>
    <lineage>
        <taxon>Eukaryota</taxon>
        <taxon>Fungi</taxon>
        <taxon>Dikarya</taxon>
        <taxon>Ascomycota</taxon>
        <taxon>Pezizomycotina</taxon>
        <taxon>Dothideomycetes</taxon>
        <taxon>Dothideomycetes incertae sedis</taxon>
        <taxon>Botryosphaeriales</taxon>
        <taxon>Botryosphaeriaceae</taxon>
        <taxon>Macrophomina</taxon>
    </lineage>
</organism>
<evidence type="ECO:0000313" key="2">
    <source>
        <dbReference type="Proteomes" id="UP000007129"/>
    </source>
</evidence>